<dbReference type="EMBL" id="GG749423">
    <property type="protein sequence ID" value="KMW67381.1"/>
    <property type="molecule type" value="Genomic_DNA"/>
</dbReference>
<evidence type="ECO:0000259" key="2">
    <source>
        <dbReference type="PROSITE" id="PS00028"/>
    </source>
</evidence>
<feature type="region of interest" description="Disordered" evidence="1">
    <location>
        <begin position="1"/>
        <end position="40"/>
    </location>
</feature>
<evidence type="ECO:0000256" key="1">
    <source>
        <dbReference type="SAM" id="MobiDB-lite"/>
    </source>
</evidence>
<dbReference type="PROSITE" id="PS00028">
    <property type="entry name" value="ZINC_FINGER_C2H2_1"/>
    <property type="match status" value="1"/>
</dbReference>
<name>A0A0J9EMR3_AJEDA</name>
<dbReference type="InterPro" id="IPR021842">
    <property type="entry name" value="DUF3435"/>
</dbReference>
<feature type="compositionally biased region" description="Polar residues" evidence="1">
    <location>
        <begin position="17"/>
        <end position="26"/>
    </location>
</feature>
<dbReference type="PANTHER" id="PTHR37535">
    <property type="entry name" value="FLUG DOMAIN PROTEIN"/>
    <property type="match status" value="1"/>
</dbReference>
<dbReference type="AlphaFoldDB" id="A0A0J9EMR3"/>
<evidence type="ECO:0000313" key="3">
    <source>
        <dbReference type="EMBL" id="KMW67381.1"/>
    </source>
</evidence>
<organism evidence="3">
    <name type="scientific">Ajellomyces dermatitidis (strain ATCC 18188 / CBS 674.68)</name>
    <name type="common">Blastomyces dermatitidis</name>
    <dbReference type="NCBI Taxonomy" id="653446"/>
    <lineage>
        <taxon>Eukaryota</taxon>
        <taxon>Fungi</taxon>
        <taxon>Dikarya</taxon>
        <taxon>Ascomycota</taxon>
        <taxon>Pezizomycotina</taxon>
        <taxon>Eurotiomycetes</taxon>
        <taxon>Eurotiomycetidae</taxon>
        <taxon>Onygenales</taxon>
        <taxon>Ajellomycetaceae</taxon>
        <taxon>Blastomyces</taxon>
    </lineage>
</organism>
<reference evidence="3" key="1">
    <citation type="submission" date="2010-03" db="EMBL/GenBank/DDBJ databases">
        <title>Annotation of Blastomyces dermatitidis strain ATCC 18188.</title>
        <authorList>
            <consortium name="The Broad Institute Genome Sequencing Platform"/>
            <consortium name="Broad Institute Genome Sequencing Center for Infectious Disease."/>
            <person name="Cuomo C."/>
            <person name="Klein B."/>
            <person name="Sullivan T."/>
            <person name="Heitman J."/>
            <person name="Young S."/>
            <person name="Zeng Q."/>
            <person name="Gargeya S."/>
            <person name="Alvarado L."/>
            <person name="Berlin A.M."/>
            <person name="Chapman S.B."/>
            <person name="Chen Z."/>
            <person name="Freedman E."/>
            <person name="Gellesch M."/>
            <person name="Goldberg J."/>
            <person name="Griggs A."/>
            <person name="Gujja S."/>
            <person name="Heilman E."/>
            <person name="Heiman D."/>
            <person name="Howarth C."/>
            <person name="Mehta T."/>
            <person name="Neiman D."/>
            <person name="Pearson M."/>
            <person name="Roberts A."/>
            <person name="Saif S."/>
            <person name="Shea T."/>
            <person name="Shenoy N."/>
            <person name="Sisk P."/>
            <person name="Stolte C."/>
            <person name="Sykes S."/>
            <person name="White J."/>
            <person name="Yandava C."/>
            <person name="Haas B."/>
            <person name="Nusbaum C."/>
            <person name="Birren B."/>
        </authorList>
    </citation>
    <scope>NUCLEOTIDE SEQUENCE</scope>
    <source>
        <strain evidence="3">ATCC 18188</strain>
    </source>
</reference>
<proteinExistence type="predicted"/>
<gene>
    <name evidence="3" type="ORF">BDDG_12090</name>
</gene>
<protein>
    <recommendedName>
        <fullName evidence="2">C2H2-type domain-containing protein</fullName>
    </recommendedName>
</protein>
<dbReference type="InterPro" id="IPR013087">
    <property type="entry name" value="Znf_C2H2_type"/>
</dbReference>
<sequence>MSSEEDDACSDVPIIFNNGSESGSDYSETDDSGDELQNILDGDQAYDNEVLYPPEHYHAEASQLDSKDTEEARGGKELLRLKLIKFHSVSLDRYCWFQRRDPAGCFHSLATAEEIVQYLKGLFSWRCDLRRGKNGRRTPGIRYKSSLETFWKCWHLVYKQETGNGLTQETIRQIEDVLSIIAEEKKLLLIHQPKTFLGKKELNTFLIPEIIYDPTLVLSPHVFLLSMLFRLKAFRSIFKDQPTINCPENLYSLGILKGLNQQDLKLKDELLDQFVFCQAVQEAHGVRIALEKWLTAASVRYRMKRAGEITGFEQVTKLYSDVTNELQNVMLQHSNINTFVQHYSVGIHVDAQAIVRGLTPQTKLMRFACSMSWSIDPQRPFKLTKEQSDSVNELDCIHVLQDKVNKRWKSRDQHCYEYEEAKQQFEQALIDTKDDIPCQKCSSEYNRSLNTNLKCQNRRCTYCKLRKHCKQAEVQHKHAGQAYQHTLWELQSEKQQQCNCMVQENLEQYKNNQPVIDSQRQLSGKMVDEEVIDVLQRSGYMTPQHLILIDTVLTRPAPTVEAEYRRQIAAINTVTAFCNVEEGAPSQRTICLLKKRVTPDVASSMHSKKQKHSLEDETAVALREAITSVQVDSPDQRPEICFLCVGNPNLQLAKRTKKYHDPGSLTRHFRRKHVDRLGSGFRGSKCNVCGVILENKMHLMNHAESKHGPVSRTPL</sequence>
<dbReference type="Proteomes" id="UP000007802">
    <property type="component" value="Unassembled WGS sequence"/>
</dbReference>
<feature type="domain" description="C2H2-type" evidence="2">
    <location>
        <begin position="686"/>
        <end position="707"/>
    </location>
</feature>
<dbReference type="Pfam" id="PF11917">
    <property type="entry name" value="DUF3435"/>
    <property type="match status" value="1"/>
</dbReference>
<accession>A0A0J9EMR3</accession>
<dbReference type="PANTHER" id="PTHR37535:SF2">
    <property type="entry name" value="FINGER DOMAIN PROTEIN, PUTATIVE (AFU_ORTHOLOGUE AFUA_6G09300)-RELATED"/>
    <property type="match status" value="1"/>
</dbReference>